<evidence type="ECO:0000313" key="2">
    <source>
        <dbReference type="EMBL" id="ALG08305.1"/>
    </source>
</evidence>
<evidence type="ECO:0000256" key="1">
    <source>
        <dbReference type="SAM" id="SignalP"/>
    </source>
</evidence>
<gene>
    <name evidence="2" type="ORF">AOZ06_16545</name>
</gene>
<dbReference type="RefSeq" id="WP_054290212.1">
    <property type="nucleotide sequence ID" value="NZ_CP012752.1"/>
</dbReference>
<proteinExistence type="predicted"/>
<evidence type="ECO:0000313" key="3">
    <source>
        <dbReference type="Proteomes" id="UP000063699"/>
    </source>
</evidence>
<sequence>MTALRRGVVLLAAAGALTLSTGTAEATVRLSHGQDWAEATSTAIRAFDGESDGNGVYADFYLTNGAHGSVWDGNGADGNPGPWASVGGRIAKFRVCEDHVGCSGWRTNPS</sequence>
<dbReference type="EMBL" id="CP012752">
    <property type="protein sequence ID" value="ALG08305.1"/>
    <property type="molecule type" value="Genomic_DNA"/>
</dbReference>
<reference evidence="2 3" key="1">
    <citation type="submission" date="2015-07" db="EMBL/GenBank/DDBJ databases">
        <title>Genome sequencing of Kibdelosporangium phytohabitans.</title>
        <authorList>
            <person name="Qin S."/>
            <person name="Xing K."/>
        </authorList>
    </citation>
    <scope>NUCLEOTIDE SEQUENCE [LARGE SCALE GENOMIC DNA]</scope>
    <source>
        <strain evidence="2 3">KLBMP1111</strain>
    </source>
</reference>
<protein>
    <submittedName>
        <fullName evidence="2">Uncharacterized protein</fullName>
    </submittedName>
</protein>
<accession>A0A0N9I0W2</accession>
<feature type="chain" id="PRO_5006035719" evidence="1">
    <location>
        <begin position="27"/>
        <end position="110"/>
    </location>
</feature>
<dbReference type="AlphaFoldDB" id="A0A0N9I0W2"/>
<dbReference type="KEGG" id="kphy:AOZ06_16545"/>
<feature type="signal peptide" evidence="1">
    <location>
        <begin position="1"/>
        <end position="26"/>
    </location>
</feature>
<keyword evidence="3" id="KW-1185">Reference proteome</keyword>
<keyword evidence="1" id="KW-0732">Signal</keyword>
<organism evidence="2 3">
    <name type="scientific">Kibdelosporangium phytohabitans</name>
    <dbReference type="NCBI Taxonomy" id="860235"/>
    <lineage>
        <taxon>Bacteria</taxon>
        <taxon>Bacillati</taxon>
        <taxon>Actinomycetota</taxon>
        <taxon>Actinomycetes</taxon>
        <taxon>Pseudonocardiales</taxon>
        <taxon>Pseudonocardiaceae</taxon>
        <taxon>Kibdelosporangium</taxon>
    </lineage>
</organism>
<dbReference type="OrthoDB" id="4258390at2"/>
<name>A0A0N9I0W2_9PSEU</name>
<dbReference type="Proteomes" id="UP000063699">
    <property type="component" value="Chromosome"/>
</dbReference>
<dbReference type="STRING" id="860235.AOZ06_16545"/>